<dbReference type="GO" id="GO:0051536">
    <property type="term" value="F:iron-sulfur cluster binding"/>
    <property type="evidence" value="ECO:0007669"/>
    <property type="project" value="InterPro"/>
</dbReference>
<dbReference type="PIRSF" id="PIRSF036773">
    <property type="entry name" value="HIRIP5"/>
    <property type="match status" value="1"/>
</dbReference>
<dbReference type="Gene3D" id="3.30.1370.70">
    <property type="entry name" value="Scaffold protein Nfu/NifU, N-terminal domain"/>
    <property type="match status" value="1"/>
</dbReference>
<dbReference type="SMART" id="SM00932">
    <property type="entry name" value="Nfu_N"/>
    <property type="match status" value="1"/>
</dbReference>
<evidence type="ECO:0000259" key="2">
    <source>
        <dbReference type="SMART" id="SM00932"/>
    </source>
</evidence>
<dbReference type="InterPro" id="IPR034904">
    <property type="entry name" value="FSCA_dom_sf"/>
</dbReference>
<dbReference type="InterPro" id="IPR001075">
    <property type="entry name" value="NIF_FeS_clus_asmbl_NifU_C"/>
</dbReference>
<dbReference type="InterPro" id="IPR014824">
    <property type="entry name" value="Nfu/NifU_N"/>
</dbReference>
<dbReference type="AlphaFoldDB" id="A0A0W8FZI9"/>
<gene>
    <name evidence="3" type="ORF">ASZ90_003972</name>
</gene>
<feature type="domain" description="Scaffold protein Nfu/NifU N-terminal" evidence="2">
    <location>
        <begin position="2"/>
        <end position="91"/>
    </location>
</feature>
<comment type="similarity">
    <text evidence="1">Belongs to the NifU family.</text>
</comment>
<dbReference type="InterPro" id="IPR036498">
    <property type="entry name" value="Nfu/NifU_N_sf"/>
</dbReference>
<organism evidence="3">
    <name type="scientific">hydrocarbon metagenome</name>
    <dbReference type="NCBI Taxonomy" id="938273"/>
    <lineage>
        <taxon>unclassified sequences</taxon>
        <taxon>metagenomes</taxon>
        <taxon>ecological metagenomes</taxon>
    </lineage>
</organism>
<dbReference type="Gene3D" id="3.30.300.130">
    <property type="entry name" value="Fe-S cluster assembly (FSCA)"/>
    <property type="match status" value="1"/>
</dbReference>
<evidence type="ECO:0000256" key="1">
    <source>
        <dbReference type="ARBA" id="ARBA00006420"/>
    </source>
</evidence>
<evidence type="ECO:0000313" key="3">
    <source>
        <dbReference type="EMBL" id="KUG26194.1"/>
    </source>
</evidence>
<proteinExistence type="inferred from homology"/>
<dbReference type="GO" id="GO:0016226">
    <property type="term" value="P:iron-sulfur cluster assembly"/>
    <property type="evidence" value="ECO:0007669"/>
    <property type="project" value="InterPro"/>
</dbReference>
<dbReference type="PANTHER" id="PTHR11178">
    <property type="entry name" value="IRON-SULFUR CLUSTER SCAFFOLD PROTEIN NFU-RELATED"/>
    <property type="match status" value="1"/>
</dbReference>
<dbReference type="SUPFAM" id="SSF117916">
    <property type="entry name" value="Fe-S cluster assembly (FSCA) domain-like"/>
    <property type="match status" value="1"/>
</dbReference>
<dbReference type="PANTHER" id="PTHR11178:SF1">
    <property type="entry name" value="NFU1 IRON-SULFUR CLUSTER SCAFFOLD HOMOLOG, MITOCHONDRIAL"/>
    <property type="match status" value="1"/>
</dbReference>
<dbReference type="GO" id="GO:0005506">
    <property type="term" value="F:iron ion binding"/>
    <property type="evidence" value="ECO:0007669"/>
    <property type="project" value="InterPro"/>
</dbReference>
<protein>
    <submittedName>
        <fullName evidence="3">Nitrogen-fixing nifu domain protein</fullName>
    </submittedName>
</protein>
<reference evidence="3" key="1">
    <citation type="journal article" date="2015" name="Proc. Natl. Acad. Sci. U.S.A.">
        <title>Networks of energetic and metabolic interactions define dynamics in microbial communities.</title>
        <authorList>
            <person name="Embree M."/>
            <person name="Liu J.K."/>
            <person name="Al-Bassam M.M."/>
            <person name="Zengler K."/>
        </authorList>
    </citation>
    <scope>NUCLEOTIDE SEQUENCE</scope>
</reference>
<dbReference type="Pfam" id="PF08712">
    <property type="entry name" value="Nfu_N"/>
    <property type="match status" value="1"/>
</dbReference>
<comment type="caution">
    <text evidence="3">The sequence shown here is derived from an EMBL/GenBank/DDBJ whole genome shotgun (WGS) entry which is preliminary data.</text>
</comment>
<dbReference type="EMBL" id="LNQE01000514">
    <property type="protein sequence ID" value="KUG26194.1"/>
    <property type="molecule type" value="Genomic_DNA"/>
</dbReference>
<dbReference type="InterPro" id="IPR035433">
    <property type="entry name" value="NFU1-like"/>
</dbReference>
<name>A0A0W8FZI9_9ZZZZ</name>
<dbReference type="SUPFAM" id="SSF110836">
    <property type="entry name" value="Hypothetical protein SAV1430"/>
    <property type="match status" value="1"/>
</dbReference>
<sequence>MLQVQDVDLTPNPQALKFILNEKLLQHETRNFAKKEDAANDPLAKGIFELEGVVSVFYMDRFVTIEKDSKASWGQIQKPFVEFISKFDKSLIPAEKEVKLSEDEQSDLLKQINAILDQRVRPALAGDGGGLEVTGLDGNTLKIRYQGACGTCPSAIRGTLVAIENLLKREVNPAIEVVSDL</sequence>
<dbReference type="Pfam" id="PF01106">
    <property type="entry name" value="NifU"/>
    <property type="match status" value="1"/>
</dbReference>
<accession>A0A0W8FZI9</accession>